<dbReference type="AlphaFoldDB" id="A0A0U5GG99"/>
<evidence type="ECO:0000256" key="4">
    <source>
        <dbReference type="SAM" id="Phobius"/>
    </source>
</evidence>
<accession>A0A0U5GG99</accession>
<feature type="repeat" description="ANK" evidence="3">
    <location>
        <begin position="664"/>
        <end position="697"/>
    </location>
</feature>
<evidence type="ECO:0000256" key="3">
    <source>
        <dbReference type="PROSITE-ProRule" id="PRU00023"/>
    </source>
</evidence>
<name>A0A0U5GG99_ASPCI</name>
<dbReference type="PANTHER" id="PTHR24180">
    <property type="entry name" value="CYCLIN-DEPENDENT KINASE INHIBITOR 2C-RELATED"/>
    <property type="match status" value="1"/>
</dbReference>
<keyword evidence="4" id="KW-1133">Transmembrane helix</keyword>
<dbReference type="InterPro" id="IPR002110">
    <property type="entry name" value="Ankyrin_rpt"/>
</dbReference>
<keyword evidence="4" id="KW-0812">Transmembrane</keyword>
<keyword evidence="1" id="KW-0677">Repeat</keyword>
<reference evidence="6" key="1">
    <citation type="journal article" date="2016" name="Genome Announc.">
        <title>Draft genome sequences of fungus Aspergillus calidoustus.</title>
        <authorList>
            <person name="Horn F."/>
            <person name="Linde J."/>
            <person name="Mattern D.J."/>
            <person name="Walther G."/>
            <person name="Guthke R."/>
            <person name="Scherlach K."/>
            <person name="Martin K."/>
            <person name="Brakhage A.A."/>
            <person name="Petzke L."/>
            <person name="Valiante V."/>
        </authorList>
    </citation>
    <scope>NUCLEOTIDE SEQUENCE [LARGE SCALE GENOMIC DNA]</scope>
    <source>
        <strain evidence="6">SF006504</strain>
    </source>
</reference>
<sequence length="958" mass="108417">MAEIVGVVSAGIGLAAFVVQISGNLGRLRQTRDFVPNKAAAEVGFLIGRLEFLCQILLSLDDFQGHRIVELAISHCQFVYSSVEATVDRIVVRLSKIEGSKMSAVRKAGDLKDEISVASEKVDFIINELNCALTRDLHRIVAMDLPQTAAALAFSCTPQRATALKLSEPETACGSSLIRATTMTSEQTCPLTSPIIVRRTNLRNCIDKHCHSSCHLTHNASRQLWGFEYTPLSIVLRPCDNTRCTGRRYRWNLRLSLTRYGFPIAVIAGLEFVSAAGTYALRPALTAQGVVRYTSPGFQTPWLFERGLISLQEAKQRFLELRKADPSMRYHMNPAGCGYVQELMLSYANLTQQESYTAILTSLVADLHMPVDNLGHDFLMRYAISRPVHKNCSALDIILKYGFDPGASDYPILEEWQRAAEFRQRDLLRYCEDPFFIQFLAKLSAVDPGFGGLTPLHEAVIKSSITNVASLGSLAQTHRNEINCLGQTPLHLAVSNAKITRVLIQSRHDLDAVDAFGRTPLMYAAALGYSETVQLLICGKANMFIKDKEPQLNFIGHASYGGNWDLIMDALETIRHSCCPETYQGFIHCAIRKLLEFSFSIIDSKRYPNATRLFYFSKLIDFSDDVNRTQEKTGNTLLHYVSHRDEADALVRRGFTRLDHRNRQGQLPIHSASYFDGGAELIEFFLSHGTDVNATDGSRKTVLFYLFERFRGCVGDLRLLSAINACLRHGVNILARDRCMCPCSNYGGCIAVPFCNVRRRGLTRLGASCSFIWVTELLCVLEEHGGEEITKRLLLYLLRRKQFDELKITHVCCHSDVATYSIPHPLESVEIGKVLEKERGFIEQVDQEMERLEQQPLGCLWSLWMCIPKQMRKLDTVQFGVVVDYERDKIRWNHLPSPDRLWRNTIGDIQRYADWLRAEYALRKESANSLVETDAWYNRRVSWFRELIEPEEIKIDGF</sequence>
<keyword evidence="6" id="KW-1185">Reference proteome</keyword>
<dbReference type="EMBL" id="CDMC01000022">
    <property type="protein sequence ID" value="CEL11003.1"/>
    <property type="molecule type" value="Genomic_DNA"/>
</dbReference>
<dbReference type="OrthoDB" id="3200163at2759"/>
<dbReference type="STRING" id="454130.A0A0U5GG99"/>
<dbReference type="SMART" id="SM00248">
    <property type="entry name" value="ANK"/>
    <property type="match status" value="5"/>
</dbReference>
<evidence type="ECO:0008006" key="7">
    <source>
        <dbReference type="Google" id="ProtNLM"/>
    </source>
</evidence>
<evidence type="ECO:0000313" key="5">
    <source>
        <dbReference type="EMBL" id="CEL11003.1"/>
    </source>
</evidence>
<feature type="transmembrane region" description="Helical" evidence="4">
    <location>
        <begin position="6"/>
        <end position="25"/>
    </location>
</feature>
<dbReference type="Gene3D" id="1.25.40.20">
    <property type="entry name" value="Ankyrin repeat-containing domain"/>
    <property type="match status" value="2"/>
</dbReference>
<dbReference type="SUPFAM" id="SSF48403">
    <property type="entry name" value="Ankyrin repeat"/>
    <property type="match status" value="2"/>
</dbReference>
<evidence type="ECO:0000256" key="2">
    <source>
        <dbReference type="ARBA" id="ARBA00023043"/>
    </source>
</evidence>
<dbReference type="InterPro" id="IPR036770">
    <property type="entry name" value="Ankyrin_rpt-contain_sf"/>
</dbReference>
<gene>
    <name evidence="5" type="ORF">ASPCAL14110</name>
</gene>
<dbReference type="Pfam" id="PF12796">
    <property type="entry name" value="Ank_2"/>
    <property type="match status" value="1"/>
</dbReference>
<evidence type="ECO:0000256" key="1">
    <source>
        <dbReference type="ARBA" id="ARBA00022737"/>
    </source>
</evidence>
<dbReference type="Proteomes" id="UP000054771">
    <property type="component" value="Unassembled WGS sequence"/>
</dbReference>
<dbReference type="PROSITE" id="PS50088">
    <property type="entry name" value="ANK_REPEAT"/>
    <property type="match status" value="2"/>
</dbReference>
<keyword evidence="2 3" id="KW-0040">ANK repeat</keyword>
<organism evidence="5 6">
    <name type="scientific">Aspergillus calidoustus</name>
    <dbReference type="NCBI Taxonomy" id="454130"/>
    <lineage>
        <taxon>Eukaryota</taxon>
        <taxon>Fungi</taxon>
        <taxon>Dikarya</taxon>
        <taxon>Ascomycota</taxon>
        <taxon>Pezizomycotina</taxon>
        <taxon>Eurotiomycetes</taxon>
        <taxon>Eurotiomycetidae</taxon>
        <taxon>Eurotiales</taxon>
        <taxon>Aspergillaceae</taxon>
        <taxon>Aspergillus</taxon>
        <taxon>Aspergillus subgen. Nidulantes</taxon>
    </lineage>
</organism>
<evidence type="ECO:0000313" key="6">
    <source>
        <dbReference type="Proteomes" id="UP000054771"/>
    </source>
</evidence>
<dbReference type="InterPro" id="IPR051637">
    <property type="entry name" value="Ank_repeat_dom-contain_49"/>
</dbReference>
<feature type="transmembrane region" description="Helical" evidence="4">
    <location>
        <begin position="257"/>
        <end position="281"/>
    </location>
</feature>
<dbReference type="PROSITE" id="PS50297">
    <property type="entry name" value="ANK_REP_REGION"/>
    <property type="match status" value="2"/>
</dbReference>
<dbReference type="PRINTS" id="PR01415">
    <property type="entry name" value="ANKYRIN"/>
</dbReference>
<keyword evidence="4" id="KW-0472">Membrane</keyword>
<protein>
    <recommendedName>
        <fullName evidence="7">Ankyrin</fullName>
    </recommendedName>
</protein>
<proteinExistence type="predicted"/>
<dbReference type="PANTHER" id="PTHR24180:SF45">
    <property type="entry name" value="POLY [ADP-RIBOSE] POLYMERASE TANKYRASE"/>
    <property type="match status" value="1"/>
</dbReference>
<feature type="repeat" description="ANK" evidence="3">
    <location>
        <begin position="516"/>
        <end position="548"/>
    </location>
</feature>